<accession>A0A915DB37</accession>
<feature type="domain" description="DET1- and DDB1-associated protein 1" evidence="2">
    <location>
        <begin position="16"/>
        <end position="75"/>
    </location>
</feature>
<dbReference type="WBParaSite" id="jg17552">
    <property type="protein sequence ID" value="jg17552"/>
    <property type="gene ID" value="jg17552"/>
</dbReference>
<sequence>MNTSSSSLPSFRAQQKLLQNMPVSNPDNFAKLSKDSIKSLKIRPKLTYDVELNSNEKKIEVDKVPMLLRYLKNHWVIHSDDQGSDNRRAQKREHVKNIGVSSKSEEEKQAAIRKAIARRRIQEEEEERLRAQAANYASNTDESSDEMGPSTSNRNNKTRTKNSEAKRNLRSKDNSTKPNHKISSPMISDSDEQEEIANTISQQRRRRINSSNTGDIPTKSKEKVEISQEIYEILKILCYRLK</sequence>
<keyword evidence="3" id="KW-1185">Reference proteome</keyword>
<dbReference type="Proteomes" id="UP000887574">
    <property type="component" value="Unplaced"/>
</dbReference>
<dbReference type="Pfam" id="PF10172">
    <property type="entry name" value="DDA1"/>
    <property type="match status" value="1"/>
</dbReference>
<organism evidence="3 4">
    <name type="scientific">Ditylenchus dipsaci</name>
    <dbReference type="NCBI Taxonomy" id="166011"/>
    <lineage>
        <taxon>Eukaryota</taxon>
        <taxon>Metazoa</taxon>
        <taxon>Ecdysozoa</taxon>
        <taxon>Nematoda</taxon>
        <taxon>Chromadorea</taxon>
        <taxon>Rhabditida</taxon>
        <taxon>Tylenchina</taxon>
        <taxon>Tylenchomorpha</taxon>
        <taxon>Sphaerularioidea</taxon>
        <taxon>Anguinidae</taxon>
        <taxon>Anguininae</taxon>
        <taxon>Ditylenchus</taxon>
    </lineage>
</organism>
<protein>
    <submittedName>
        <fullName evidence="4">DET1- and DDB1-associated protein 1 N-terminal domain-containing protein</fullName>
    </submittedName>
</protein>
<dbReference type="AlphaFoldDB" id="A0A915DB37"/>
<feature type="compositionally biased region" description="Basic and acidic residues" evidence="1">
    <location>
        <begin position="79"/>
        <end position="88"/>
    </location>
</feature>
<evidence type="ECO:0000256" key="1">
    <source>
        <dbReference type="SAM" id="MobiDB-lite"/>
    </source>
</evidence>
<feature type="compositionally biased region" description="Basic and acidic residues" evidence="1">
    <location>
        <begin position="161"/>
        <end position="175"/>
    </location>
</feature>
<dbReference type="InterPro" id="IPR018276">
    <property type="entry name" value="DDA1_dom"/>
</dbReference>
<evidence type="ECO:0000313" key="4">
    <source>
        <dbReference type="WBParaSite" id="jg17552"/>
    </source>
</evidence>
<evidence type="ECO:0000259" key="2">
    <source>
        <dbReference type="Pfam" id="PF10172"/>
    </source>
</evidence>
<reference evidence="4" key="1">
    <citation type="submission" date="2022-11" db="UniProtKB">
        <authorList>
            <consortium name="WormBaseParasite"/>
        </authorList>
    </citation>
    <scope>IDENTIFICATION</scope>
</reference>
<feature type="region of interest" description="Disordered" evidence="1">
    <location>
        <begin position="121"/>
        <end position="222"/>
    </location>
</feature>
<feature type="region of interest" description="Disordered" evidence="1">
    <location>
        <begin position="79"/>
        <end position="108"/>
    </location>
</feature>
<name>A0A915DB37_9BILA</name>
<proteinExistence type="predicted"/>
<evidence type="ECO:0000313" key="3">
    <source>
        <dbReference type="Proteomes" id="UP000887574"/>
    </source>
</evidence>